<reference evidence="1" key="1">
    <citation type="journal article" date="2017" name="Syst. Appl. Microbiol.">
        <title>Soybeans inoculated with root zone soils of Canadian native legumes harbour diverse and novel Bradyrhizobium spp. that possess agricultural potential.</title>
        <authorList>
            <person name="Bromfield E.S.P."/>
            <person name="Cloutier S."/>
            <person name="Tambong J.T."/>
            <person name="Tran Thi T.V."/>
        </authorList>
    </citation>
    <scope>NUCLEOTIDE SEQUENCE</scope>
    <source>
        <strain evidence="1">1S5</strain>
    </source>
</reference>
<organism evidence="1 2">
    <name type="scientific">Bradyrhizobium barranii subsp. apii</name>
    <dbReference type="NCBI Taxonomy" id="2819348"/>
    <lineage>
        <taxon>Bacteria</taxon>
        <taxon>Pseudomonadati</taxon>
        <taxon>Pseudomonadota</taxon>
        <taxon>Alphaproteobacteria</taxon>
        <taxon>Hyphomicrobiales</taxon>
        <taxon>Nitrobacteraceae</taxon>
        <taxon>Bradyrhizobium</taxon>
        <taxon>Bradyrhizobium barranii</taxon>
    </lineage>
</organism>
<sequence>MVRLKEIEVGAVPLDDLAGDPVRFIKLDLEGLALRNGKRLLAAQRPVVAFEFGRDDAAIPAGYGADDFFDLFEEIDYAVLNVFGRPFGRAEFDLPWNAREMPHYVVAAPADRREEVAKKLRRRAWSVLMEAGHQPPG</sequence>
<name>A0A8T5VL91_9BRAD</name>
<reference evidence="1" key="2">
    <citation type="submission" date="2022-04" db="EMBL/GenBank/DDBJ databases">
        <authorList>
            <person name="Bromfield E.S.P."/>
            <person name="Cloutier S."/>
        </authorList>
    </citation>
    <scope>NUCLEOTIDE SEQUENCE</scope>
    <source>
        <strain evidence="1">1S5</strain>
    </source>
</reference>
<evidence type="ECO:0000313" key="2">
    <source>
        <dbReference type="Proteomes" id="UP000551709"/>
    </source>
</evidence>
<dbReference type="Gene3D" id="3.40.50.150">
    <property type="entry name" value="Vaccinia Virus protein VP39"/>
    <property type="match status" value="1"/>
</dbReference>
<evidence type="ECO:0000313" key="1">
    <source>
        <dbReference type="EMBL" id="UPT88637.1"/>
    </source>
</evidence>
<dbReference type="EMBL" id="CP096255">
    <property type="protein sequence ID" value="UPT88637.1"/>
    <property type="molecule type" value="Genomic_DNA"/>
</dbReference>
<proteinExistence type="predicted"/>
<dbReference type="AlphaFoldDB" id="A0A8T5VL91"/>
<dbReference type="SUPFAM" id="SSF53335">
    <property type="entry name" value="S-adenosyl-L-methionine-dependent methyltransferases"/>
    <property type="match status" value="1"/>
</dbReference>
<protein>
    <submittedName>
        <fullName evidence="1">Uncharacterized protein</fullName>
    </submittedName>
</protein>
<dbReference type="InterPro" id="IPR029063">
    <property type="entry name" value="SAM-dependent_MTases_sf"/>
</dbReference>
<dbReference type="Proteomes" id="UP000551709">
    <property type="component" value="Chromosome"/>
</dbReference>
<accession>A0A8T5VL91</accession>
<gene>
    <name evidence="1" type="ORF">HAP41_0000006025</name>
</gene>
<dbReference type="RefSeq" id="WP_166104347.1">
    <property type="nucleotide sequence ID" value="NZ_CP096255.1"/>
</dbReference>